<reference evidence="1 2" key="1">
    <citation type="submission" date="2019-02" db="EMBL/GenBank/DDBJ databases">
        <authorList>
            <person name="Frampton R.A."/>
            <person name="Wojtus J.K."/>
            <person name="Fineran P.C."/>
            <person name="Hendrickson H.L."/>
        </authorList>
    </citation>
    <scope>NUCLEOTIDE SEQUENCE [LARGE SCALE GENOMIC DNA]</scope>
</reference>
<evidence type="ECO:0000313" key="1">
    <source>
        <dbReference type="EMBL" id="QBJ02752.1"/>
    </source>
</evidence>
<protein>
    <submittedName>
        <fullName evidence="1">Uncharacterized protein</fullName>
    </submittedName>
</protein>
<organism evidence="1 2">
    <name type="scientific">Pseudomonas phage Psa21</name>
    <dbReference type="NCBI Taxonomy" id="2530023"/>
    <lineage>
        <taxon>Viruses</taxon>
        <taxon>Duplodnaviria</taxon>
        <taxon>Heunggongvirae</taxon>
        <taxon>Uroviricota</taxon>
        <taxon>Caudoviricetes</taxon>
        <taxon>Chimalliviridae</taxon>
        <taxon>Tepukevirus</taxon>
        <taxon>Tepukevirus Psa21</taxon>
    </lineage>
</organism>
<dbReference type="EMBL" id="MK552327">
    <property type="protein sequence ID" value="QBJ02752.1"/>
    <property type="molecule type" value="Genomic_DNA"/>
</dbReference>
<sequence>MTRNYFEEILPEFRTPRTHAAIHAVDGKKVNVSMWICTLENSLDKSTWFFAVKVDHLEEDSVTKSEVHFFIDERDAWIYRADRLGSKDVFFTSYEGTIQGNKLVMEGIMEKANFSERTLWDGYTLQEIRNLKA</sequence>
<evidence type="ECO:0000313" key="2">
    <source>
        <dbReference type="Proteomes" id="UP000294134"/>
    </source>
</evidence>
<proteinExistence type="predicted"/>
<accession>A0A481W4Z6</accession>
<keyword evidence="2" id="KW-1185">Reference proteome</keyword>
<dbReference type="Proteomes" id="UP000294134">
    <property type="component" value="Segment"/>
</dbReference>
<gene>
    <name evidence="1" type="ORF">PSA21_226</name>
</gene>
<name>A0A481W4Z6_9CAUD</name>